<keyword evidence="2" id="KW-1185">Reference proteome</keyword>
<dbReference type="OrthoDB" id="2361079at2"/>
<dbReference type="Proteomes" id="UP000075806">
    <property type="component" value="Unassembled WGS sequence"/>
</dbReference>
<dbReference type="AlphaFoldDB" id="A0A162EHJ2"/>
<accession>A0A162EHJ2</accession>
<dbReference type="InterPro" id="IPR014913">
    <property type="entry name" value="YppE-like"/>
</dbReference>
<gene>
    <name evidence="1" type="ORF">AZF04_18265</name>
</gene>
<name>A0A162EHJ2_9BACI</name>
<proteinExistence type="predicted"/>
<comment type="caution">
    <text evidence="1">The sequence shown here is derived from an EMBL/GenBank/DDBJ whole genome shotgun (WGS) entry which is preliminary data.</text>
</comment>
<evidence type="ECO:0008006" key="3">
    <source>
        <dbReference type="Google" id="ProtNLM"/>
    </source>
</evidence>
<evidence type="ECO:0000313" key="1">
    <source>
        <dbReference type="EMBL" id="KYG32902.1"/>
    </source>
</evidence>
<protein>
    <recommendedName>
        <fullName evidence="3">DUF1798 domain-containing protein</fullName>
    </recommendedName>
</protein>
<evidence type="ECO:0000313" key="2">
    <source>
        <dbReference type="Proteomes" id="UP000075806"/>
    </source>
</evidence>
<organism evidence="1 2">
    <name type="scientific">Alkalihalobacillus trypoxylicola</name>
    <dbReference type="NCBI Taxonomy" id="519424"/>
    <lineage>
        <taxon>Bacteria</taxon>
        <taxon>Bacillati</taxon>
        <taxon>Bacillota</taxon>
        <taxon>Bacilli</taxon>
        <taxon>Bacillales</taxon>
        <taxon>Bacillaceae</taxon>
        <taxon>Alkalihalobacillus</taxon>
    </lineage>
</organism>
<dbReference type="Gene3D" id="1.20.120.440">
    <property type="entry name" value="YppE-like"/>
    <property type="match status" value="1"/>
</dbReference>
<dbReference type="Pfam" id="PF08807">
    <property type="entry name" value="DUF1798"/>
    <property type="match status" value="1"/>
</dbReference>
<dbReference type="RefSeq" id="WP_061948136.1">
    <property type="nucleotide sequence ID" value="NZ_LTAO01000011.1"/>
</dbReference>
<reference evidence="1" key="1">
    <citation type="submission" date="2016-02" db="EMBL/GenBank/DDBJ databases">
        <title>Genome sequence of Bacillus trypoxylicola KCTC 13244(T).</title>
        <authorList>
            <person name="Jeong H."/>
            <person name="Park S.-H."/>
            <person name="Choi S.-K."/>
        </authorList>
    </citation>
    <scope>NUCLEOTIDE SEQUENCE [LARGE SCALE GENOMIC DNA]</scope>
    <source>
        <strain evidence="1">KCTC 13244</strain>
    </source>
</reference>
<dbReference type="EMBL" id="LTAO01000011">
    <property type="protein sequence ID" value="KYG32902.1"/>
    <property type="molecule type" value="Genomic_DNA"/>
</dbReference>
<dbReference type="STRING" id="519424.AZF04_18265"/>
<dbReference type="InterPro" id="IPR023351">
    <property type="entry name" value="YppE-like_sf"/>
</dbReference>
<sequence>MTDEQLKTLRQINQALLEKNQFAKEFFLDIKEKENYEPDFFGTVKPFTDEVTQLSMEWHELATIMVAEKKPKQLFSQQLEQTVDNFETVAIKSFYPKTSRKNQLETFKSVEYVLRQLDDVLNTSGSNH</sequence>
<dbReference type="SUPFAM" id="SSF140415">
    <property type="entry name" value="YppE-like"/>
    <property type="match status" value="1"/>
</dbReference>